<protein>
    <submittedName>
        <fullName evidence="3">Ig-like domain-containing protein</fullName>
    </submittedName>
</protein>
<keyword evidence="1" id="KW-0732">Signal</keyword>
<name>A0ABV8NHW4_9SPHI</name>
<proteinExistence type="predicted"/>
<comment type="caution">
    <text evidence="3">The sequence shown here is derived from an EMBL/GenBank/DDBJ whole genome shotgun (WGS) entry which is preliminary data.</text>
</comment>
<reference evidence="4" key="1">
    <citation type="journal article" date="2019" name="Int. J. Syst. Evol. Microbiol.">
        <title>The Global Catalogue of Microorganisms (GCM) 10K type strain sequencing project: providing services to taxonomists for standard genome sequencing and annotation.</title>
        <authorList>
            <consortium name="The Broad Institute Genomics Platform"/>
            <consortium name="The Broad Institute Genome Sequencing Center for Infectious Disease"/>
            <person name="Wu L."/>
            <person name="Ma J."/>
        </authorList>
    </citation>
    <scope>NUCLEOTIDE SEQUENCE [LARGE SCALE GENOMIC DNA]</scope>
    <source>
        <strain evidence="4">CCM 8689</strain>
    </source>
</reference>
<dbReference type="SUPFAM" id="SSF49452">
    <property type="entry name" value="Starch-binding domain-like"/>
    <property type="match status" value="1"/>
</dbReference>
<gene>
    <name evidence="3" type="ORF">ACFOUY_05585</name>
</gene>
<dbReference type="InterPro" id="IPR013784">
    <property type="entry name" value="Carb-bd-like_fold"/>
</dbReference>
<dbReference type="EMBL" id="JBHSBY010000030">
    <property type="protein sequence ID" value="MFC4196161.1"/>
    <property type="molecule type" value="Genomic_DNA"/>
</dbReference>
<organism evidence="3 4">
    <name type="scientific">Pedobacter jamesrossensis</name>
    <dbReference type="NCBI Taxonomy" id="1908238"/>
    <lineage>
        <taxon>Bacteria</taxon>
        <taxon>Pseudomonadati</taxon>
        <taxon>Bacteroidota</taxon>
        <taxon>Sphingobacteriia</taxon>
        <taxon>Sphingobacteriales</taxon>
        <taxon>Sphingobacteriaceae</taxon>
        <taxon>Pedobacter</taxon>
    </lineage>
</organism>
<evidence type="ECO:0000259" key="2">
    <source>
        <dbReference type="Pfam" id="PF13205"/>
    </source>
</evidence>
<evidence type="ECO:0000313" key="4">
    <source>
        <dbReference type="Proteomes" id="UP001595792"/>
    </source>
</evidence>
<evidence type="ECO:0000313" key="3">
    <source>
        <dbReference type="EMBL" id="MFC4196161.1"/>
    </source>
</evidence>
<dbReference type="Pfam" id="PF13205">
    <property type="entry name" value="Big_5"/>
    <property type="match status" value="1"/>
</dbReference>
<dbReference type="RefSeq" id="WP_378959489.1">
    <property type="nucleotide sequence ID" value="NZ_JBHRXC010000016.1"/>
</dbReference>
<dbReference type="Proteomes" id="UP001595792">
    <property type="component" value="Unassembled WGS sequence"/>
</dbReference>
<dbReference type="InterPro" id="IPR032812">
    <property type="entry name" value="SbsA_Ig"/>
</dbReference>
<sequence length="546" mass="61677">MPNLKRQYFNLINLIVLAIISQFFGCASPQPVSGGPQDRTPPKVLSMTPKNLTRNFKDKKIIIEFDEYFKIQNETKEFSISPELEKAPILKIKKKTLEITLPDTLEKNTTYTLNFGKAIADINESNVIKNLSYVFSTGNEIDSLSLSGKVSNALTGELEKEVTVFILPAERDSLFGKKRPSIYTLTDSSGNFKLNNLRGGTYKVYALKEATGGGDKIYQQTSDEVGFIKEPIDINKNIDSISLKVFKENAPDFRVIERKINTDGIISLTFSQQLKKPSITITEPASVDVGKLVLFNLTNDTAKVWVNDLSFDSIKVAIKDDGKLLQTINLNRAKKDSYTRDVTPVDNTNNSKLNPFQTYTLTFPLPITAADASKITLLDDSIKRTNFVLIKDSTSFLKYKITFPWKIKRSYDLKFAPGAFTGLFNTKNKEFSKKFTLEPTENYGTRALTVQVPDTAKSYIVEFINEKKQAVKSFIISKKTRVVLANFPAGKYFVRVIYDENRNGIWDTGNVKYGIQPEKIWYSPEEQSLRPNWEVENTLIIPLPGN</sequence>
<keyword evidence="4" id="KW-1185">Reference proteome</keyword>
<evidence type="ECO:0000256" key="1">
    <source>
        <dbReference type="ARBA" id="ARBA00022729"/>
    </source>
</evidence>
<accession>A0ABV8NHW4</accession>
<feature type="domain" description="SbsA Ig-like" evidence="2">
    <location>
        <begin position="38"/>
        <end position="137"/>
    </location>
</feature>
<dbReference type="Gene3D" id="2.60.40.1120">
    <property type="entry name" value="Carboxypeptidase-like, regulatory domain"/>
    <property type="match status" value="1"/>
</dbReference>